<dbReference type="PANTHER" id="PTHR43711">
    <property type="entry name" value="TWO-COMPONENT HISTIDINE KINASE"/>
    <property type="match status" value="1"/>
</dbReference>
<gene>
    <name evidence="8" type="ORF">JY572_17960</name>
</gene>
<dbReference type="Proteomes" id="UP000663090">
    <property type="component" value="Chromosome"/>
</dbReference>
<dbReference type="InterPro" id="IPR036890">
    <property type="entry name" value="HATPase_C_sf"/>
</dbReference>
<dbReference type="InterPro" id="IPR029016">
    <property type="entry name" value="GAF-like_dom_sf"/>
</dbReference>
<dbReference type="InterPro" id="IPR004358">
    <property type="entry name" value="Sig_transdc_His_kin-like_C"/>
</dbReference>
<proteinExistence type="predicted"/>
<evidence type="ECO:0000313" key="9">
    <source>
        <dbReference type="Proteomes" id="UP000663090"/>
    </source>
</evidence>
<feature type="domain" description="Histidine kinase" evidence="7">
    <location>
        <begin position="194"/>
        <end position="409"/>
    </location>
</feature>
<evidence type="ECO:0000256" key="3">
    <source>
        <dbReference type="ARBA" id="ARBA00022553"/>
    </source>
</evidence>
<name>A0ABX7NJR6_9BACT</name>
<keyword evidence="5" id="KW-0418">Kinase</keyword>
<dbReference type="InterPro" id="IPR003661">
    <property type="entry name" value="HisK_dim/P_dom"/>
</dbReference>
<accession>A0ABX7NJR6</accession>
<dbReference type="SUPFAM" id="SSF55874">
    <property type="entry name" value="ATPase domain of HSP90 chaperone/DNA topoisomerase II/histidine kinase"/>
    <property type="match status" value="1"/>
</dbReference>
<evidence type="ECO:0000256" key="6">
    <source>
        <dbReference type="ARBA" id="ARBA00023012"/>
    </source>
</evidence>
<dbReference type="Pfam" id="PF02518">
    <property type="entry name" value="HATPase_c"/>
    <property type="match status" value="1"/>
</dbReference>
<dbReference type="InterPro" id="IPR050736">
    <property type="entry name" value="Sensor_HK_Regulatory"/>
</dbReference>
<dbReference type="InterPro" id="IPR003594">
    <property type="entry name" value="HATPase_dom"/>
</dbReference>
<dbReference type="InterPro" id="IPR003018">
    <property type="entry name" value="GAF"/>
</dbReference>
<dbReference type="SMART" id="SM00065">
    <property type="entry name" value="GAF"/>
    <property type="match status" value="1"/>
</dbReference>
<dbReference type="Gene3D" id="1.10.287.130">
    <property type="match status" value="1"/>
</dbReference>
<dbReference type="SMART" id="SM00388">
    <property type="entry name" value="HisKA"/>
    <property type="match status" value="1"/>
</dbReference>
<dbReference type="Pfam" id="PF00512">
    <property type="entry name" value="HisKA"/>
    <property type="match status" value="1"/>
</dbReference>
<organism evidence="8 9">
    <name type="scientific">Myxococcus landrumensis</name>
    <dbReference type="NCBI Taxonomy" id="2813577"/>
    <lineage>
        <taxon>Bacteria</taxon>
        <taxon>Pseudomonadati</taxon>
        <taxon>Myxococcota</taxon>
        <taxon>Myxococcia</taxon>
        <taxon>Myxococcales</taxon>
        <taxon>Cystobacterineae</taxon>
        <taxon>Myxococcaceae</taxon>
        <taxon>Myxococcus</taxon>
    </lineage>
</organism>
<comment type="catalytic activity">
    <reaction evidence="1">
        <text>ATP + protein L-histidine = ADP + protein N-phospho-L-histidine.</text>
        <dbReference type="EC" id="2.7.13.3"/>
    </reaction>
</comment>
<dbReference type="CDD" id="cd00082">
    <property type="entry name" value="HisKA"/>
    <property type="match status" value="1"/>
</dbReference>
<dbReference type="EMBL" id="CP071091">
    <property type="protein sequence ID" value="QSQ17800.1"/>
    <property type="molecule type" value="Genomic_DNA"/>
</dbReference>
<dbReference type="CDD" id="cd00075">
    <property type="entry name" value="HATPase"/>
    <property type="match status" value="1"/>
</dbReference>
<dbReference type="Gene3D" id="3.30.450.40">
    <property type="match status" value="1"/>
</dbReference>
<evidence type="ECO:0000313" key="8">
    <source>
        <dbReference type="EMBL" id="QSQ17800.1"/>
    </source>
</evidence>
<dbReference type="SUPFAM" id="SSF55781">
    <property type="entry name" value="GAF domain-like"/>
    <property type="match status" value="1"/>
</dbReference>
<evidence type="ECO:0000256" key="4">
    <source>
        <dbReference type="ARBA" id="ARBA00022679"/>
    </source>
</evidence>
<evidence type="ECO:0000256" key="2">
    <source>
        <dbReference type="ARBA" id="ARBA00012438"/>
    </source>
</evidence>
<dbReference type="SUPFAM" id="SSF47384">
    <property type="entry name" value="Homodimeric domain of signal transducing histidine kinase"/>
    <property type="match status" value="1"/>
</dbReference>
<keyword evidence="3" id="KW-0597">Phosphoprotein</keyword>
<dbReference type="Pfam" id="PF13185">
    <property type="entry name" value="GAF_2"/>
    <property type="match status" value="1"/>
</dbReference>
<dbReference type="RefSeq" id="WP_206719423.1">
    <property type="nucleotide sequence ID" value="NZ_CP071091.1"/>
</dbReference>
<dbReference type="EC" id="2.7.13.3" evidence="2"/>
<dbReference type="SMART" id="SM00387">
    <property type="entry name" value="HATPase_c"/>
    <property type="match status" value="1"/>
</dbReference>
<dbReference type="PROSITE" id="PS50109">
    <property type="entry name" value="HIS_KIN"/>
    <property type="match status" value="1"/>
</dbReference>
<keyword evidence="6" id="KW-0902">Two-component regulatory system</keyword>
<dbReference type="PANTHER" id="PTHR43711:SF1">
    <property type="entry name" value="HISTIDINE KINASE 1"/>
    <property type="match status" value="1"/>
</dbReference>
<dbReference type="InterPro" id="IPR005467">
    <property type="entry name" value="His_kinase_dom"/>
</dbReference>
<dbReference type="PRINTS" id="PR00344">
    <property type="entry name" value="BCTRLSENSOR"/>
</dbReference>
<evidence type="ECO:0000259" key="7">
    <source>
        <dbReference type="PROSITE" id="PS50109"/>
    </source>
</evidence>
<sequence length="418" mass="46194">MRTFQERPPLEALTFDDTRVLLEVVRELAHLRELEDIIASVRRAARQLSGADGVTFVLREGDLVHYADEDAIAPLWKGRRFPVDACISGWTILNDEPAIIEDVFADERVSCEAYRTTFVKCLVMVPVRRTAPVGAIGAYWAERRELGTREVALLQTLADSAAVAVENGRLYEAERKARRAAESQMRLRGELLAMVSHDLRNPLGVISMTSSLLAPFVSSHHERARQHLDTLNRSALRMERLIHDLLDFAAIEGGGFRVRRVSLSLSRLLEQASELEPLALERGIGLEVRLPERDVEVWCDPDRIHQVFSNLVGNAVRFTPPGGRITVMAEVRSGQVALSVEDTGSGIAPEMLPVVFDRFRRPMTPAPGSGVGLGLSITRGIVEAHGGEVSVRSHLGRGTTFTFSLPREDEAVQGQVSS</sequence>
<protein>
    <recommendedName>
        <fullName evidence="2">histidine kinase</fullName>
        <ecNumber evidence="2">2.7.13.3</ecNumber>
    </recommendedName>
</protein>
<reference evidence="8 9" key="1">
    <citation type="submission" date="2021-02" db="EMBL/GenBank/DDBJ databases">
        <title>De Novo genome assembly of isolated myxobacteria.</title>
        <authorList>
            <person name="Stevens D.C."/>
        </authorList>
    </citation>
    <scope>NUCLEOTIDE SEQUENCE [LARGE SCALE GENOMIC DNA]</scope>
    <source>
        <strain evidence="8 9">SCHIC003</strain>
    </source>
</reference>
<dbReference type="InterPro" id="IPR036097">
    <property type="entry name" value="HisK_dim/P_sf"/>
</dbReference>
<keyword evidence="4" id="KW-0808">Transferase</keyword>
<keyword evidence="9" id="KW-1185">Reference proteome</keyword>
<evidence type="ECO:0000256" key="1">
    <source>
        <dbReference type="ARBA" id="ARBA00000085"/>
    </source>
</evidence>
<evidence type="ECO:0000256" key="5">
    <source>
        <dbReference type="ARBA" id="ARBA00022777"/>
    </source>
</evidence>
<dbReference type="Gene3D" id="3.30.565.10">
    <property type="entry name" value="Histidine kinase-like ATPase, C-terminal domain"/>
    <property type="match status" value="1"/>
</dbReference>